<evidence type="ECO:0000259" key="2">
    <source>
        <dbReference type="SMART" id="SM00989"/>
    </source>
</evidence>
<comment type="similarity">
    <text evidence="1">Belongs to the CdaR family.</text>
</comment>
<dbReference type="SMART" id="SM00989">
    <property type="entry name" value="V4R"/>
    <property type="match status" value="1"/>
</dbReference>
<dbReference type="InterPro" id="IPR051448">
    <property type="entry name" value="CdaR-like_regulators"/>
</dbReference>
<dbReference type="InterPro" id="IPR041522">
    <property type="entry name" value="CdaR_GGDEF"/>
</dbReference>
<dbReference type="PANTHER" id="PTHR33744:SF1">
    <property type="entry name" value="DNA-BINDING TRANSCRIPTIONAL ACTIVATOR ADER"/>
    <property type="match status" value="1"/>
</dbReference>
<evidence type="ECO:0000256" key="1">
    <source>
        <dbReference type="ARBA" id="ARBA00006754"/>
    </source>
</evidence>
<dbReference type="eggNOG" id="COG1719">
    <property type="taxonomic scope" value="Bacteria"/>
</dbReference>
<dbReference type="PATRIC" id="fig|1002809.3.peg.67"/>
<evidence type="ECO:0000313" key="4">
    <source>
        <dbReference type="Proteomes" id="UP000006691"/>
    </source>
</evidence>
<dbReference type="SUPFAM" id="SSF111126">
    <property type="entry name" value="Ligand-binding domain in the NO signalling and Golgi transport"/>
    <property type="match status" value="1"/>
</dbReference>
<dbReference type="Pfam" id="PF13556">
    <property type="entry name" value="HTH_30"/>
    <property type="match status" value="1"/>
</dbReference>
<proteinExistence type="inferred from homology"/>
<feature type="domain" description="4-vinyl reductase 4VR" evidence="2">
    <location>
        <begin position="117"/>
        <end position="179"/>
    </location>
</feature>
<keyword evidence="3" id="KW-0238">DNA-binding</keyword>
<evidence type="ECO:0000313" key="3">
    <source>
        <dbReference type="EMBL" id="BAK14491.1"/>
    </source>
</evidence>
<dbReference type="eggNOG" id="COG3835">
    <property type="taxonomic scope" value="Bacteria"/>
</dbReference>
<dbReference type="InterPro" id="IPR010523">
    <property type="entry name" value="XylR_N"/>
</dbReference>
<dbReference type="KEGG" id="siv:SSIL_0068"/>
<dbReference type="Gene3D" id="1.10.10.2840">
    <property type="entry name" value="PucR C-terminal helix-turn-helix domain"/>
    <property type="match status" value="1"/>
</dbReference>
<dbReference type="RefSeq" id="WP_014822318.1">
    <property type="nucleotide sequence ID" value="NC_018065.1"/>
</dbReference>
<dbReference type="GO" id="GO:0003677">
    <property type="term" value="F:DNA binding"/>
    <property type="evidence" value="ECO:0007669"/>
    <property type="project" value="UniProtKB-KW"/>
</dbReference>
<dbReference type="AlphaFoldDB" id="F2F218"/>
<dbReference type="Proteomes" id="UP000006691">
    <property type="component" value="Chromosome"/>
</dbReference>
<reference evidence="3 4" key="2">
    <citation type="journal article" date="2012" name="J. Biosci. Bioeng.">
        <title>Complete genome sequence and characterization of the N-acylhomoserine lactone-degrading gene of the potato leaf-associated Solibacillus silvestris.</title>
        <authorList>
            <person name="Morohoshi T."/>
            <person name="Tominaga Y."/>
            <person name="Someya N."/>
            <person name="Ikeda T."/>
        </authorList>
    </citation>
    <scope>NUCLEOTIDE SEQUENCE [LARGE SCALE GENOMIC DNA]</scope>
    <source>
        <strain evidence="3 4">StLB046</strain>
    </source>
</reference>
<dbReference type="InterPro" id="IPR004096">
    <property type="entry name" value="V4R"/>
</dbReference>
<dbReference type="PANTHER" id="PTHR33744">
    <property type="entry name" value="CARBOHYDRATE DIACID REGULATOR"/>
    <property type="match status" value="1"/>
</dbReference>
<dbReference type="Gene3D" id="3.30.1380.20">
    <property type="entry name" value="Trafficking protein particle complex subunit 3"/>
    <property type="match status" value="1"/>
</dbReference>
<dbReference type="Pfam" id="PF17853">
    <property type="entry name" value="GGDEF_2"/>
    <property type="match status" value="1"/>
</dbReference>
<name>F2F218_SOLSS</name>
<dbReference type="InterPro" id="IPR042070">
    <property type="entry name" value="PucR_C-HTH_sf"/>
</dbReference>
<dbReference type="EMBL" id="AP012157">
    <property type="protein sequence ID" value="BAK14491.1"/>
    <property type="molecule type" value="Genomic_DNA"/>
</dbReference>
<dbReference type="Pfam" id="PF06505">
    <property type="entry name" value="XylR_N"/>
    <property type="match status" value="1"/>
</dbReference>
<dbReference type="Pfam" id="PF02830">
    <property type="entry name" value="V4R"/>
    <property type="match status" value="1"/>
</dbReference>
<organism evidence="3 4">
    <name type="scientific">Solibacillus silvestris (strain StLB046)</name>
    <name type="common">Bacillus silvestris</name>
    <dbReference type="NCBI Taxonomy" id="1002809"/>
    <lineage>
        <taxon>Bacteria</taxon>
        <taxon>Bacillati</taxon>
        <taxon>Bacillota</taxon>
        <taxon>Bacilli</taxon>
        <taxon>Bacillales</taxon>
        <taxon>Caryophanaceae</taxon>
        <taxon>Solibacillus</taxon>
    </lineage>
</organism>
<keyword evidence="4" id="KW-1185">Reference proteome</keyword>
<dbReference type="InterPro" id="IPR025736">
    <property type="entry name" value="PucR_C-HTH_dom"/>
</dbReference>
<gene>
    <name evidence="3" type="ordered locus">SSIL_0068</name>
</gene>
<reference evidence="4" key="1">
    <citation type="submission" date="2011-04" db="EMBL/GenBank/DDBJ databases">
        <title>Genome sequence of Solibacillus silvestris StLB046.</title>
        <authorList>
            <person name="Morohoshi T."/>
            <person name="Someya N."/>
            <person name="Ikeda T."/>
        </authorList>
    </citation>
    <scope>NUCLEOTIDE SEQUENCE [LARGE SCALE GENOMIC DNA]</scope>
    <source>
        <strain evidence="4">StLB046</strain>
    </source>
</reference>
<dbReference type="InterPro" id="IPR024096">
    <property type="entry name" value="NO_sig/Golgi_transp_ligand-bd"/>
</dbReference>
<protein>
    <submittedName>
        <fullName evidence="3">Transcriptional regulator containing an AAA-type ATPase domain and a DNA-binding domain</fullName>
    </submittedName>
</protein>
<sequence length="608" mass="70572">MNLKQKNLNDVFHLPKDEALTAFYDRMITIPTTARTALKKELLSIIGEDRSKGVFVRYGWHCGVSDARKAKLYHYEDELELILGGTKFHMLHGYVDRVSVSDIHYDEKNYLKKIDVIWENSFEADEFLADGNLSDRPICHTLCGYASGYLSTVLEKTILVKEVECRAMGYEQCKVICMPLEEWGHQEHEYSYYQSTSIIQELDEITAKLKIERDYLKQANEVQRKLTHALLSKQGLQKIVNLLNESTGLPIFIENETNEVIIKSADVMINFELEKIDIDTTEFITITPELGILRTPIYFEEQIKGYCSFIYQSGKKPTELEYMIIDKTALTASVILLNENIKIGTEQNIKRSFLSDVLDGKLEQDEIYKIAHYLNFPPTESYWLLTLERTLNHSNISDEIEVNEELIRQIILFLNERNINALVSQKTDKLIILIEYPTFKRLNTVPHTFINQLLKYCLRRFKSYEFYIGASTVIEDLSQINILYNETLAALKAKNPEKHICFYEDLEIEGVLFQIKDEVLIDRFVMQQLGKLLEIDKDYDLTKTIYTYIENGININKTAKALSMSISGLRYRLSKISEILNIGLDDTKRLFSVYMALKVLKVKNQIIF</sequence>
<dbReference type="HOGENOM" id="CLU_026900_0_0_9"/>
<accession>F2F218</accession>
<dbReference type="STRING" id="1002809.SSIL_0068"/>